<dbReference type="GO" id="GO:0006811">
    <property type="term" value="P:monoatomic ion transport"/>
    <property type="evidence" value="ECO:0007669"/>
    <property type="project" value="UniProtKB-KW"/>
</dbReference>
<dbReference type="GO" id="GO:0016491">
    <property type="term" value="F:oxidoreductase activity"/>
    <property type="evidence" value="ECO:0007669"/>
    <property type="project" value="UniProtKB-ARBA"/>
</dbReference>
<dbReference type="OrthoDB" id="167398at2759"/>
<reference evidence="8" key="1">
    <citation type="journal article" date="2020" name="BMC Genomics">
        <title>Correction to: Identification and distribution of gene clusters required for synthesis of sphingolipid metabolism inhibitors in diverse species of the filamentous fungus Fusarium.</title>
        <authorList>
            <person name="Kim H.S."/>
            <person name="Lohmar J.M."/>
            <person name="Busman M."/>
            <person name="Brown D.W."/>
            <person name="Naumann T.A."/>
            <person name="Divon H.H."/>
            <person name="Lysoe E."/>
            <person name="Uhlig S."/>
            <person name="Proctor R.H."/>
        </authorList>
    </citation>
    <scope>NUCLEOTIDE SEQUENCE</scope>
    <source>
        <strain evidence="8">NRRL 20472</strain>
    </source>
</reference>
<feature type="transmembrane region" description="Helical" evidence="6">
    <location>
        <begin position="150"/>
        <end position="167"/>
    </location>
</feature>
<evidence type="ECO:0000256" key="2">
    <source>
        <dbReference type="ARBA" id="ARBA00022692"/>
    </source>
</evidence>
<dbReference type="Pfam" id="PF01794">
    <property type="entry name" value="Ferric_reduct"/>
    <property type="match status" value="1"/>
</dbReference>
<keyword evidence="4" id="KW-0406">Ion transport</keyword>
<comment type="subcellular location">
    <subcellularLocation>
        <location evidence="1">Membrane</location>
        <topology evidence="1">Multi-pass membrane protein</topology>
    </subcellularLocation>
</comment>
<organism evidence="8 9">
    <name type="scientific">Fusarium sarcochroum</name>
    <dbReference type="NCBI Taxonomy" id="1208366"/>
    <lineage>
        <taxon>Eukaryota</taxon>
        <taxon>Fungi</taxon>
        <taxon>Dikarya</taxon>
        <taxon>Ascomycota</taxon>
        <taxon>Pezizomycotina</taxon>
        <taxon>Sordariomycetes</taxon>
        <taxon>Hypocreomycetidae</taxon>
        <taxon>Hypocreales</taxon>
        <taxon>Nectriaceae</taxon>
        <taxon>Fusarium</taxon>
        <taxon>Fusarium lateritium species complex</taxon>
    </lineage>
</organism>
<reference evidence="8" key="2">
    <citation type="submission" date="2020-05" db="EMBL/GenBank/DDBJ databases">
        <authorList>
            <person name="Kim H.-S."/>
            <person name="Proctor R.H."/>
            <person name="Brown D.W."/>
        </authorList>
    </citation>
    <scope>NUCLEOTIDE SEQUENCE</scope>
    <source>
        <strain evidence="8">NRRL 20472</strain>
    </source>
</reference>
<evidence type="ECO:0000256" key="3">
    <source>
        <dbReference type="ARBA" id="ARBA00022989"/>
    </source>
</evidence>
<dbReference type="EMBL" id="JABEXW010000052">
    <property type="protein sequence ID" value="KAF4972609.1"/>
    <property type="molecule type" value="Genomic_DNA"/>
</dbReference>
<evidence type="ECO:0000313" key="8">
    <source>
        <dbReference type="EMBL" id="KAF4972609.1"/>
    </source>
</evidence>
<sequence length="234" mass="26702">MTEPACYASNNIFLRTLAWCISTRCPDFSVWKLERYWAANAAGSDNVQPDPKETYQQALSKVNGTLTAIYAGTDHLNKTCVVSYDLWYTNYRTDARDSSVWIYNTHHVPTAALCTVSSSMGLSTLPCSGPTKHDAPWFFGLAQAPKRGQALFIFYFVIINTVVSAINDQYADRNTWYPGDVWRWTYVYVKNRTHATESQKPYRYWGIVGTLGMVIFFLMSVAPIRKKFYALFLT</sequence>
<evidence type="ECO:0000256" key="6">
    <source>
        <dbReference type="SAM" id="Phobius"/>
    </source>
</evidence>
<dbReference type="AlphaFoldDB" id="A0A8H4UAN3"/>
<keyword evidence="5 6" id="KW-0472">Membrane</keyword>
<evidence type="ECO:0000256" key="5">
    <source>
        <dbReference type="ARBA" id="ARBA00023136"/>
    </source>
</evidence>
<dbReference type="GO" id="GO:0016020">
    <property type="term" value="C:membrane"/>
    <property type="evidence" value="ECO:0007669"/>
    <property type="project" value="UniProtKB-SubCell"/>
</dbReference>
<evidence type="ECO:0000259" key="7">
    <source>
        <dbReference type="Pfam" id="PF01794"/>
    </source>
</evidence>
<keyword evidence="9" id="KW-1185">Reference proteome</keyword>
<keyword evidence="4" id="KW-0813">Transport</keyword>
<gene>
    <name evidence="8" type="ORF">FSARC_882</name>
</gene>
<dbReference type="Proteomes" id="UP000622797">
    <property type="component" value="Unassembled WGS sequence"/>
</dbReference>
<keyword evidence="3 6" id="KW-1133">Transmembrane helix</keyword>
<evidence type="ECO:0000313" key="9">
    <source>
        <dbReference type="Proteomes" id="UP000622797"/>
    </source>
</evidence>
<proteinExistence type="predicted"/>
<accession>A0A8H4UAN3</accession>
<name>A0A8H4UAN3_9HYPO</name>
<feature type="transmembrane region" description="Helical" evidence="6">
    <location>
        <begin position="204"/>
        <end position="224"/>
    </location>
</feature>
<comment type="caution">
    <text evidence="8">The sequence shown here is derived from an EMBL/GenBank/DDBJ whole genome shotgun (WGS) entry which is preliminary data.</text>
</comment>
<evidence type="ECO:0000256" key="1">
    <source>
        <dbReference type="ARBA" id="ARBA00004141"/>
    </source>
</evidence>
<protein>
    <recommendedName>
        <fullName evidence="7">Ferric oxidoreductase domain-containing protein</fullName>
    </recommendedName>
</protein>
<dbReference type="InterPro" id="IPR013130">
    <property type="entry name" value="Fe3_Rdtase_TM_dom"/>
</dbReference>
<keyword evidence="2 6" id="KW-0812">Transmembrane</keyword>
<evidence type="ECO:0000256" key="4">
    <source>
        <dbReference type="ARBA" id="ARBA00023065"/>
    </source>
</evidence>
<feature type="domain" description="Ferric oxidoreductase" evidence="7">
    <location>
        <begin position="151"/>
        <end position="233"/>
    </location>
</feature>